<accession>A0A0C3IL21</accession>
<reference evidence="2 3" key="1">
    <citation type="submission" date="2014-04" db="EMBL/GenBank/DDBJ databases">
        <authorList>
            <consortium name="DOE Joint Genome Institute"/>
            <person name="Kuo A."/>
            <person name="Kohler A."/>
            <person name="Costa M.D."/>
            <person name="Nagy L.G."/>
            <person name="Floudas D."/>
            <person name="Copeland A."/>
            <person name="Barry K.W."/>
            <person name="Cichocki N."/>
            <person name="Veneault-Fourrey C."/>
            <person name="LaButti K."/>
            <person name="Lindquist E.A."/>
            <person name="Lipzen A."/>
            <person name="Lundell T."/>
            <person name="Morin E."/>
            <person name="Murat C."/>
            <person name="Sun H."/>
            <person name="Tunlid A."/>
            <person name="Henrissat B."/>
            <person name="Grigoriev I.V."/>
            <person name="Hibbett D.S."/>
            <person name="Martin F."/>
            <person name="Nordberg H.P."/>
            <person name="Cantor M.N."/>
            <person name="Hua S.X."/>
        </authorList>
    </citation>
    <scope>NUCLEOTIDE SEQUENCE [LARGE SCALE GENOMIC DNA]</scope>
    <source>
        <strain evidence="2 3">Marx 270</strain>
    </source>
</reference>
<keyword evidence="3" id="KW-1185">Reference proteome</keyword>
<evidence type="ECO:0000313" key="3">
    <source>
        <dbReference type="Proteomes" id="UP000054217"/>
    </source>
</evidence>
<reference evidence="3" key="2">
    <citation type="submission" date="2015-01" db="EMBL/GenBank/DDBJ databases">
        <title>Evolutionary Origins and Diversification of the Mycorrhizal Mutualists.</title>
        <authorList>
            <consortium name="DOE Joint Genome Institute"/>
            <consortium name="Mycorrhizal Genomics Consortium"/>
            <person name="Kohler A."/>
            <person name="Kuo A."/>
            <person name="Nagy L.G."/>
            <person name="Floudas D."/>
            <person name="Copeland A."/>
            <person name="Barry K.W."/>
            <person name="Cichocki N."/>
            <person name="Veneault-Fourrey C."/>
            <person name="LaButti K."/>
            <person name="Lindquist E.A."/>
            <person name="Lipzen A."/>
            <person name="Lundell T."/>
            <person name="Morin E."/>
            <person name="Murat C."/>
            <person name="Riley R."/>
            <person name="Ohm R."/>
            <person name="Sun H."/>
            <person name="Tunlid A."/>
            <person name="Henrissat B."/>
            <person name="Grigoriev I.V."/>
            <person name="Hibbett D.S."/>
            <person name="Martin F."/>
        </authorList>
    </citation>
    <scope>NUCLEOTIDE SEQUENCE [LARGE SCALE GENOMIC DNA]</scope>
    <source>
        <strain evidence="3">Marx 270</strain>
    </source>
</reference>
<gene>
    <name evidence="2" type="ORF">M404DRAFT_32149</name>
</gene>
<dbReference type="AlphaFoldDB" id="A0A0C3IL21"/>
<feature type="region of interest" description="Disordered" evidence="1">
    <location>
        <begin position="1"/>
        <end position="22"/>
    </location>
</feature>
<dbReference type="EMBL" id="KN832026">
    <property type="protein sequence ID" value="KIN97672.1"/>
    <property type="molecule type" value="Genomic_DNA"/>
</dbReference>
<protein>
    <submittedName>
        <fullName evidence="2">Uncharacterized protein</fullName>
    </submittedName>
</protein>
<dbReference type="HOGENOM" id="CLU_1907550_0_0_1"/>
<evidence type="ECO:0000313" key="2">
    <source>
        <dbReference type="EMBL" id="KIN97672.1"/>
    </source>
</evidence>
<sequence>MQQESHVSNGPSPPRPPAGPLCFQKIPGFTIHKRKAEEMESASTRRHTKIQLDTHGALHLTTHIFTTPNPVPKPTAVQPGVACHRLEIPECTDRLPSGVDLGILGTEPRQTTESDLPLLTRGREREQDGSGGC</sequence>
<dbReference type="Proteomes" id="UP000054217">
    <property type="component" value="Unassembled WGS sequence"/>
</dbReference>
<evidence type="ECO:0000256" key="1">
    <source>
        <dbReference type="SAM" id="MobiDB-lite"/>
    </source>
</evidence>
<feature type="region of interest" description="Disordered" evidence="1">
    <location>
        <begin position="95"/>
        <end position="133"/>
    </location>
</feature>
<name>A0A0C3IL21_PISTI</name>
<dbReference type="InParanoid" id="A0A0C3IL21"/>
<organism evidence="2 3">
    <name type="scientific">Pisolithus tinctorius Marx 270</name>
    <dbReference type="NCBI Taxonomy" id="870435"/>
    <lineage>
        <taxon>Eukaryota</taxon>
        <taxon>Fungi</taxon>
        <taxon>Dikarya</taxon>
        <taxon>Basidiomycota</taxon>
        <taxon>Agaricomycotina</taxon>
        <taxon>Agaricomycetes</taxon>
        <taxon>Agaricomycetidae</taxon>
        <taxon>Boletales</taxon>
        <taxon>Sclerodermatineae</taxon>
        <taxon>Pisolithaceae</taxon>
        <taxon>Pisolithus</taxon>
    </lineage>
</organism>
<feature type="compositionally biased region" description="Basic and acidic residues" evidence="1">
    <location>
        <begin position="121"/>
        <end position="133"/>
    </location>
</feature>
<feature type="compositionally biased region" description="Polar residues" evidence="1">
    <location>
        <begin position="1"/>
        <end position="10"/>
    </location>
</feature>
<proteinExistence type="predicted"/>